<dbReference type="AlphaFoldDB" id="A0A7Y7PTF2"/>
<dbReference type="Proteomes" id="UP000565521">
    <property type="component" value="Unassembled WGS sequence"/>
</dbReference>
<dbReference type="RefSeq" id="WP_176910305.1">
    <property type="nucleotide sequence ID" value="NZ_JABKAU010000079.1"/>
</dbReference>
<evidence type="ECO:0000313" key="2">
    <source>
        <dbReference type="Proteomes" id="UP000565521"/>
    </source>
</evidence>
<evidence type="ECO:0000313" key="1">
    <source>
        <dbReference type="EMBL" id="NVO33499.1"/>
    </source>
</evidence>
<dbReference type="EMBL" id="JABKAU010000079">
    <property type="protein sequence ID" value="NVO33499.1"/>
    <property type="molecule type" value="Genomic_DNA"/>
</dbReference>
<keyword evidence="2" id="KW-1185">Reference proteome</keyword>
<comment type="caution">
    <text evidence="1">The sequence shown here is derived from an EMBL/GenBank/DDBJ whole genome shotgun (WGS) entry which is preliminary data.</text>
</comment>
<protein>
    <recommendedName>
        <fullName evidence="3">DUF2268 domain-containing protein</fullName>
    </recommendedName>
</protein>
<evidence type="ECO:0008006" key="3">
    <source>
        <dbReference type="Google" id="ProtNLM"/>
    </source>
</evidence>
<reference evidence="1 2" key="1">
    <citation type="submission" date="2020-05" db="EMBL/GenBank/DDBJ databases">
        <title>Hymenobacter terrestris sp. nov. and Hymenobacter lapidiphilus sp. nov., isolated from regoliths in Antarctica.</title>
        <authorList>
            <person name="Sedlacek I."/>
            <person name="Pantucek R."/>
            <person name="Zeman M."/>
            <person name="Holochova P."/>
            <person name="Kralova S."/>
            <person name="Stankova E."/>
            <person name="Sedo O."/>
            <person name="Micenkova L."/>
            <person name="Svec P."/>
            <person name="Gupta V."/>
            <person name="Sood U."/>
            <person name="Korpole U.S."/>
            <person name="Lal R."/>
        </authorList>
    </citation>
    <scope>NUCLEOTIDE SEQUENCE [LARGE SCALE GENOMIC DNA]</scope>
    <source>
        <strain evidence="1 2">P5342</strain>
    </source>
</reference>
<accession>A0A7Y7PTF2</accession>
<organism evidence="1 2">
    <name type="scientific">Hymenobacter lapidiphilus</name>
    <dbReference type="NCBI Taxonomy" id="2608003"/>
    <lineage>
        <taxon>Bacteria</taxon>
        <taxon>Pseudomonadati</taxon>
        <taxon>Bacteroidota</taxon>
        <taxon>Cytophagia</taxon>
        <taxon>Cytophagales</taxon>
        <taxon>Hymenobacteraceae</taxon>
        <taxon>Hymenobacter</taxon>
    </lineage>
</organism>
<dbReference type="InterPro" id="IPR019853">
    <property type="entry name" value="GldB-like"/>
</dbReference>
<proteinExistence type="predicted"/>
<sequence>MMSFFTNPLTWQRWIPLALGISSVGGLTTCAGIHQVEEVKFITTDLDNFWATYPAVLQDTAQAASLLQQHYFTAGSPGLQEYYQNRYQSKPQPFAQRITQHPRFYASARHAMQTIAAQKPQVLAAFRRLQALYPPVRFNHIYFLVGGFRGSTAQRQGLLIGVEYLVDGPDVDTSELTLVERRRCSPVAAIPAMVTHEMIHNTQQPADGTLLSYAIREGMGDFVAELVTGIPGTNTRLHEYGQAHEQELWRAFQQEMNGKDARNWLANSEQETTKKPCDLGYYVGYKICQAYYNKATDKKQAVADMLTTKDFQAFFRQSGYARQWQAP</sequence>
<gene>
    <name evidence="1" type="ORF">HW554_20055</name>
</gene>
<dbReference type="Pfam" id="PF25594">
    <property type="entry name" value="GldB_lipo"/>
    <property type="match status" value="1"/>
</dbReference>
<name>A0A7Y7PTF2_9BACT</name>